<reference evidence="2 3" key="1">
    <citation type="submission" date="2015-10" db="EMBL/GenBank/DDBJ databases">
        <authorList>
            <person name="Gilbert D.G."/>
        </authorList>
    </citation>
    <scope>NUCLEOTIDE SEQUENCE [LARGE SCALE GENOMIC DNA]</scope>
    <source>
        <strain evidence="2 3">NRRL B-16712</strain>
    </source>
</reference>
<feature type="transmembrane region" description="Helical" evidence="1">
    <location>
        <begin position="12"/>
        <end position="31"/>
    </location>
</feature>
<accession>A0A101JG76</accession>
<keyword evidence="1" id="KW-0472">Membrane</keyword>
<evidence type="ECO:0000313" key="3">
    <source>
        <dbReference type="Proteomes" id="UP000053244"/>
    </source>
</evidence>
<sequence length="162" mass="17152">MRGDGLTTRKALLVSAGFWTFGVLLLVGSLYGSVGLDQFRHAPTCSPDQVFTATDCRVTVDATLTALTPDQVGIDVGGRQSSIEANLHGPLPDDAAGLPVRVTFYRGTAVHIKSGDLNFDTEDAPVDRTDELRFAGLFILIGGTLLVGILALRRSARPADSP</sequence>
<keyword evidence="3" id="KW-1185">Reference proteome</keyword>
<keyword evidence="1" id="KW-1133">Transmembrane helix</keyword>
<feature type="transmembrane region" description="Helical" evidence="1">
    <location>
        <begin position="134"/>
        <end position="152"/>
    </location>
</feature>
<proteinExistence type="predicted"/>
<name>A0A101JG76_9ACTN</name>
<comment type="caution">
    <text evidence="2">The sequence shown here is derived from an EMBL/GenBank/DDBJ whole genome shotgun (WGS) entry which is preliminary data.</text>
</comment>
<evidence type="ECO:0000256" key="1">
    <source>
        <dbReference type="SAM" id="Phobius"/>
    </source>
</evidence>
<dbReference type="EMBL" id="LLZH01000307">
    <property type="protein sequence ID" value="KUL26314.1"/>
    <property type="molecule type" value="Genomic_DNA"/>
</dbReference>
<keyword evidence="1" id="KW-0812">Transmembrane</keyword>
<organism evidence="2 3">
    <name type="scientific">Actinoplanes awajinensis subsp. mycoplanecinus</name>
    <dbReference type="NCBI Taxonomy" id="135947"/>
    <lineage>
        <taxon>Bacteria</taxon>
        <taxon>Bacillati</taxon>
        <taxon>Actinomycetota</taxon>
        <taxon>Actinomycetes</taxon>
        <taxon>Micromonosporales</taxon>
        <taxon>Micromonosporaceae</taxon>
        <taxon>Actinoplanes</taxon>
    </lineage>
</organism>
<dbReference type="AlphaFoldDB" id="A0A101JG76"/>
<dbReference type="Proteomes" id="UP000053244">
    <property type="component" value="Unassembled WGS sequence"/>
</dbReference>
<gene>
    <name evidence="2" type="ORF">ADL15_38615</name>
</gene>
<evidence type="ECO:0000313" key="2">
    <source>
        <dbReference type="EMBL" id="KUL26314.1"/>
    </source>
</evidence>
<protein>
    <submittedName>
        <fullName evidence="2">Uncharacterized protein</fullName>
    </submittedName>
</protein>